<evidence type="ECO:0000256" key="5">
    <source>
        <dbReference type="ARBA" id="ARBA00022967"/>
    </source>
</evidence>
<feature type="region of interest" description="Disordered" evidence="10">
    <location>
        <begin position="249"/>
        <end position="269"/>
    </location>
</feature>
<accession>B3RJ43</accession>
<keyword evidence="7" id="KW-0830">Ubiquinone</keyword>
<feature type="domain" description="NADH:ubiquinone oxidoreductase 30kDa subunit" evidence="11">
    <location>
        <begin position="91"/>
        <end position="210"/>
    </location>
</feature>
<dbReference type="eggNOG" id="KOG1713">
    <property type="taxonomic scope" value="Eukaryota"/>
</dbReference>
<evidence type="ECO:0000256" key="4">
    <source>
        <dbReference type="ARBA" id="ARBA00022448"/>
    </source>
</evidence>
<name>B3RJ43_TRIAD</name>
<evidence type="ECO:0000256" key="7">
    <source>
        <dbReference type="ARBA" id="ARBA00023075"/>
    </source>
</evidence>
<dbReference type="AlphaFoldDB" id="B3RJ43"/>
<proteinExistence type="inferred from homology"/>
<dbReference type="STRING" id="10228.B3RJ43"/>
<dbReference type="PANTHER" id="PTHR10884">
    <property type="entry name" value="NADH DEHYDROGENASE UBIQUINONE IRON-SULFUR PROTEIN 3"/>
    <property type="match status" value="1"/>
</dbReference>
<dbReference type="PROSITE" id="PS00542">
    <property type="entry name" value="COMPLEX1_30K"/>
    <property type="match status" value="1"/>
</dbReference>
<dbReference type="FunFam" id="3.30.460.80:FF:000002">
    <property type="entry name" value="NADH dehydrogenase iron-sulfur protein 3, mitochondrial"/>
    <property type="match status" value="1"/>
</dbReference>
<evidence type="ECO:0000256" key="10">
    <source>
        <dbReference type="SAM" id="MobiDB-lite"/>
    </source>
</evidence>
<dbReference type="HAMAP" id="MF_01357">
    <property type="entry name" value="NDH1_NuoC"/>
    <property type="match status" value="1"/>
</dbReference>
<reference evidence="12 13" key="1">
    <citation type="journal article" date="2008" name="Nature">
        <title>The Trichoplax genome and the nature of placozoans.</title>
        <authorList>
            <person name="Srivastava M."/>
            <person name="Begovic E."/>
            <person name="Chapman J."/>
            <person name="Putnam N.H."/>
            <person name="Hellsten U."/>
            <person name="Kawashima T."/>
            <person name="Kuo A."/>
            <person name="Mitros T."/>
            <person name="Salamov A."/>
            <person name="Carpenter M.L."/>
            <person name="Signorovitch A.Y."/>
            <person name="Moreno M.A."/>
            <person name="Kamm K."/>
            <person name="Grimwood J."/>
            <person name="Schmutz J."/>
            <person name="Shapiro H."/>
            <person name="Grigoriev I.V."/>
            <person name="Buss L.W."/>
            <person name="Schierwater B."/>
            <person name="Dellaporta S.L."/>
            <person name="Rokhsar D.S."/>
        </authorList>
    </citation>
    <scope>NUCLEOTIDE SEQUENCE [LARGE SCALE GENOMIC DNA]</scope>
    <source>
        <strain evidence="12 13">Grell-BS-1999</strain>
    </source>
</reference>
<comment type="similarity">
    <text evidence="2 9">Belongs to the complex I 30 kDa subunit family.</text>
</comment>
<dbReference type="Pfam" id="PF00329">
    <property type="entry name" value="Complex1_30kDa"/>
    <property type="match status" value="1"/>
</dbReference>
<dbReference type="InterPro" id="IPR001268">
    <property type="entry name" value="NADH_UbQ_OxRdtase_30kDa_su"/>
</dbReference>
<evidence type="ECO:0000256" key="2">
    <source>
        <dbReference type="ARBA" id="ARBA00007569"/>
    </source>
</evidence>
<dbReference type="InterPro" id="IPR037232">
    <property type="entry name" value="NADH_quin_OxRdtase_su_C/D-like"/>
</dbReference>
<keyword evidence="13" id="KW-1185">Reference proteome</keyword>
<dbReference type="GO" id="GO:0008137">
    <property type="term" value="F:NADH dehydrogenase (ubiquinone) activity"/>
    <property type="evidence" value="ECO:0007669"/>
    <property type="project" value="UniProtKB-EC"/>
</dbReference>
<dbReference type="PhylomeDB" id="B3RJ43"/>
<evidence type="ECO:0000256" key="8">
    <source>
        <dbReference type="ARBA" id="ARBA00049551"/>
    </source>
</evidence>
<dbReference type="EMBL" id="DS985241">
    <property type="protein sequence ID" value="EDV29799.1"/>
    <property type="molecule type" value="Genomic_DNA"/>
</dbReference>
<dbReference type="HOGENOM" id="CLU_042628_0_0_1"/>
<dbReference type="NCBIfam" id="TIGR01961">
    <property type="entry name" value="NuoC_fam"/>
    <property type="match status" value="1"/>
</dbReference>
<evidence type="ECO:0000313" key="13">
    <source>
        <dbReference type="Proteomes" id="UP000009022"/>
    </source>
</evidence>
<dbReference type="GeneID" id="6750215"/>
<evidence type="ECO:0000259" key="11">
    <source>
        <dbReference type="Pfam" id="PF00329"/>
    </source>
</evidence>
<organism evidence="12 13">
    <name type="scientific">Trichoplax adhaerens</name>
    <name type="common">Trichoplax reptans</name>
    <dbReference type="NCBI Taxonomy" id="10228"/>
    <lineage>
        <taxon>Eukaryota</taxon>
        <taxon>Metazoa</taxon>
        <taxon>Placozoa</taxon>
        <taxon>Uniplacotomia</taxon>
        <taxon>Trichoplacea</taxon>
        <taxon>Trichoplacidae</taxon>
        <taxon>Trichoplax</taxon>
    </lineage>
</organism>
<evidence type="ECO:0000256" key="9">
    <source>
        <dbReference type="RuleBase" id="RU003456"/>
    </source>
</evidence>
<dbReference type="OrthoDB" id="37721at2759"/>
<dbReference type="Proteomes" id="UP000009022">
    <property type="component" value="Unassembled WGS sequence"/>
</dbReference>
<dbReference type="RefSeq" id="XP_002109001.1">
    <property type="nucleotide sequence ID" value="XM_002108965.1"/>
</dbReference>
<keyword evidence="6 9" id="KW-0520">NAD</keyword>
<dbReference type="GO" id="GO:0045271">
    <property type="term" value="C:respiratory chain complex I"/>
    <property type="evidence" value="ECO:0000318"/>
    <property type="project" value="GO_Central"/>
</dbReference>
<comment type="subcellular location">
    <subcellularLocation>
        <location evidence="1">Mitochondrion</location>
    </subcellularLocation>
</comment>
<comment type="catalytic activity">
    <reaction evidence="8">
        <text>a ubiquinone + NADH + 5 H(+)(in) = a ubiquinol + NAD(+) + 4 H(+)(out)</text>
        <dbReference type="Rhea" id="RHEA:29091"/>
        <dbReference type="Rhea" id="RHEA-COMP:9565"/>
        <dbReference type="Rhea" id="RHEA-COMP:9566"/>
        <dbReference type="ChEBI" id="CHEBI:15378"/>
        <dbReference type="ChEBI" id="CHEBI:16389"/>
        <dbReference type="ChEBI" id="CHEBI:17976"/>
        <dbReference type="ChEBI" id="CHEBI:57540"/>
        <dbReference type="ChEBI" id="CHEBI:57945"/>
        <dbReference type="EC" id="7.1.1.2"/>
    </reaction>
</comment>
<evidence type="ECO:0000256" key="1">
    <source>
        <dbReference type="ARBA" id="ARBA00004173"/>
    </source>
</evidence>
<dbReference type="OMA" id="PCRKNRF"/>
<gene>
    <name evidence="12" type="ORF">TRIADDRAFT_52564</name>
</gene>
<dbReference type="CTD" id="6750215"/>
<protein>
    <recommendedName>
        <fullName evidence="3">NADH dehydrogenase [ubiquinone] iron-sulfur protein 3, mitochondrial</fullName>
    </recommendedName>
</protein>
<keyword evidence="5 9" id="KW-1278">Translocase</keyword>
<dbReference type="GO" id="GO:0016651">
    <property type="term" value="F:oxidoreductase activity, acting on NAD(P)H"/>
    <property type="evidence" value="ECO:0007669"/>
    <property type="project" value="InterPro"/>
</dbReference>
<dbReference type="PANTHER" id="PTHR10884:SF14">
    <property type="entry name" value="NADH DEHYDROGENASE [UBIQUINONE] IRON-SULFUR PROTEIN 3, MITOCHONDRIAL"/>
    <property type="match status" value="1"/>
</dbReference>
<dbReference type="GO" id="GO:0005739">
    <property type="term" value="C:mitochondrion"/>
    <property type="evidence" value="ECO:0007669"/>
    <property type="project" value="UniProtKB-SubCell"/>
</dbReference>
<evidence type="ECO:0000313" key="12">
    <source>
        <dbReference type="EMBL" id="EDV29799.1"/>
    </source>
</evidence>
<dbReference type="FunCoup" id="B3RJ43">
    <property type="interactions" value="1369"/>
</dbReference>
<dbReference type="InterPro" id="IPR010218">
    <property type="entry name" value="NADH_DH_suC"/>
</dbReference>
<evidence type="ECO:0000256" key="6">
    <source>
        <dbReference type="ARBA" id="ARBA00023027"/>
    </source>
</evidence>
<dbReference type="NCBIfam" id="NF004733">
    <property type="entry name" value="PRK06074.1-5"/>
    <property type="match status" value="1"/>
</dbReference>
<dbReference type="KEGG" id="tad:TRIADDRAFT_52564"/>
<sequence length="269" mass="31680">MAAIGLRCCIQNLSRHKRIWPNISLLSSSNKINTWQNSRLLCTASPVIDAQDQKKEVETRLTDYGRYLLDIIPKYLQGINLALGDELELLVYPEALIPTMIFLRNHTNAQFESLVDITAIDVPKREYRFELIYNLLSLRYNSRVRVKTYTDELTPIESITPIFPGANWFEREVWDMYGVYFANHPDLRRILTDYGFDGHPQRKDFPLSGYTELRYDDELKRIVSEPVEFAQEFRKFDLETPWEQFPAYREENRASLEAGEEIKEENQKK</sequence>
<dbReference type="InParanoid" id="B3RJ43"/>
<keyword evidence="4 9" id="KW-0813">Transport</keyword>
<dbReference type="SUPFAM" id="SSF143243">
    <property type="entry name" value="Nqo5-like"/>
    <property type="match status" value="1"/>
</dbReference>
<dbReference type="InterPro" id="IPR020396">
    <property type="entry name" value="NADH_UbQ_OxRdtase_CS"/>
</dbReference>
<evidence type="ECO:0000256" key="3">
    <source>
        <dbReference type="ARBA" id="ARBA00020084"/>
    </source>
</evidence>
<dbReference type="Gene3D" id="3.30.460.80">
    <property type="entry name" value="NADH:ubiquinone oxidoreductase, 30kDa subunit"/>
    <property type="match status" value="1"/>
</dbReference>